<accession>A0A6G9H8S1</accession>
<dbReference type="AlphaFoldDB" id="A0A6G9H8S1"/>
<evidence type="ECO:0000313" key="3">
    <source>
        <dbReference type="Proteomes" id="UP000501179"/>
    </source>
</evidence>
<dbReference type="Proteomes" id="UP000501179">
    <property type="component" value="Chromosome"/>
</dbReference>
<feature type="region of interest" description="Disordered" evidence="1">
    <location>
        <begin position="1"/>
        <end position="29"/>
    </location>
</feature>
<dbReference type="EMBL" id="CP050177">
    <property type="protein sequence ID" value="QIQ06890.1"/>
    <property type="molecule type" value="Genomic_DNA"/>
</dbReference>
<sequence length="160" mass="16213">MGTGTDTGAGTGTRTAGTGAPGTAGAAAPAPIAPEADLAHHGQVVLRDGQLHVWVGSENHGPSGLPDATVRLDFSVPLAPGQEVPPACLWGGDRTVLCRTGELRAGGRARGVALDLRTLGTPAEVVVDVDTAWNGGASDRNPENNRHRVLAPATGDPYVF</sequence>
<protein>
    <recommendedName>
        <fullName evidence="4">DUF11 domain-containing protein</fullName>
    </recommendedName>
</protein>
<evidence type="ECO:0000256" key="1">
    <source>
        <dbReference type="SAM" id="MobiDB-lite"/>
    </source>
</evidence>
<reference evidence="2 3" key="1">
    <citation type="submission" date="2020-03" db="EMBL/GenBank/DDBJ databases">
        <title>A novel species.</title>
        <authorList>
            <person name="Gao J."/>
        </authorList>
    </citation>
    <scope>NUCLEOTIDE SEQUENCE [LARGE SCALE GENOMIC DNA]</scope>
    <source>
        <strain evidence="2 3">QMT-12</strain>
    </source>
</reference>
<feature type="compositionally biased region" description="Low complexity" evidence="1">
    <location>
        <begin position="12"/>
        <end position="29"/>
    </location>
</feature>
<feature type="compositionally biased region" description="Gly residues" evidence="1">
    <location>
        <begin position="1"/>
        <end position="11"/>
    </location>
</feature>
<name>A0A6G9H8S1_9ACTN</name>
<organism evidence="2 3">
    <name type="scientific">Streptomyces liangshanensis</name>
    <dbReference type="NCBI Taxonomy" id="2717324"/>
    <lineage>
        <taxon>Bacteria</taxon>
        <taxon>Bacillati</taxon>
        <taxon>Actinomycetota</taxon>
        <taxon>Actinomycetes</taxon>
        <taxon>Kitasatosporales</taxon>
        <taxon>Streptomycetaceae</taxon>
        <taxon>Streptomyces</taxon>
    </lineage>
</organism>
<dbReference type="KEGG" id="slia:HA039_14240"/>
<keyword evidence="3" id="KW-1185">Reference proteome</keyword>
<evidence type="ECO:0008006" key="4">
    <source>
        <dbReference type="Google" id="ProtNLM"/>
    </source>
</evidence>
<proteinExistence type="predicted"/>
<feature type="region of interest" description="Disordered" evidence="1">
    <location>
        <begin position="135"/>
        <end position="160"/>
    </location>
</feature>
<evidence type="ECO:0000313" key="2">
    <source>
        <dbReference type="EMBL" id="QIQ06890.1"/>
    </source>
</evidence>
<gene>
    <name evidence="2" type="ORF">HA039_14240</name>
</gene>